<accession>V6TGR3</accession>
<dbReference type="VEuPathDB" id="GiardiaDB:GL50803_0022027"/>
<sequence length="408" mass="45450">MHQILQSSLSFFEDGAQAERKLLSLISAFTEMISRLDDPSDVYETTITCASLFFQLPCPNAGRALVDLILAPLLQRVQFTRDYATWINASVRDGLACNLKRPANRFRFLDPDNVFDILILAATQAISDKIINKKRDLFKICDIPPENRIVIIYFYGVLFSKSTFLWGVYKQSSPQLSEQLATIYNTTYVRGLQQVLTKSCEVIEAIRGTVARLFYHMALLNIDMISTVLSLNPLMNLLHSMQSRCGRSAPSHRGDLEALSVLCKDICVYAQSCPAPLLSAVRDRYVSYFSSVPFTSVPPPLRPFLLDDAGPLYPAIVIRGDDEDESAYRVRLFAPSDVISNLQTSPFQAQGEQLYTSIMGQYSFLIHSCPFPTIASMPQILPSVRSPEGAPLGLFTAAILGEARAFTS</sequence>
<name>V6TGR3_GIAIN</name>
<dbReference type="VEuPathDB" id="GiardiaDB:QR46_3193"/>
<dbReference type="VEuPathDB" id="GiardiaDB:DHA2_154632"/>
<reference evidence="2" key="1">
    <citation type="submission" date="2012-02" db="EMBL/GenBank/DDBJ databases">
        <title>Genome sequencing of Giardia lamblia Genotypes A2 and B isolates (DH and GS) and comparative analysis with the genomes of Genotypes A1 and E (WB and Pig).</title>
        <authorList>
            <person name="Adam R."/>
            <person name="Dahlstrom E."/>
            <person name="Martens C."/>
            <person name="Bruno D."/>
            <person name="Barbian K."/>
            <person name="Porcella S.F."/>
            <person name="Nash T."/>
        </authorList>
    </citation>
    <scope>NUCLEOTIDE SEQUENCE</scope>
    <source>
        <strain evidence="2">DH</strain>
    </source>
</reference>
<organism evidence="1 2">
    <name type="scientific">Giardia intestinalis</name>
    <name type="common">Giardia lamblia</name>
    <dbReference type="NCBI Taxonomy" id="5741"/>
    <lineage>
        <taxon>Eukaryota</taxon>
        <taxon>Metamonada</taxon>
        <taxon>Diplomonadida</taxon>
        <taxon>Hexamitidae</taxon>
        <taxon>Giardiinae</taxon>
        <taxon>Giardia</taxon>
    </lineage>
</organism>
<dbReference type="EMBL" id="AHGT01000056">
    <property type="protein sequence ID" value="ESU36120.1"/>
    <property type="molecule type" value="Genomic_DNA"/>
</dbReference>
<comment type="caution">
    <text evidence="1">The sequence shown here is derived from an EMBL/GenBank/DDBJ whole genome shotgun (WGS) entry which is preliminary data.</text>
</comment>
<gene>
    <name evidence="1" type="ORF">DHA2_154632</name>
</gene>
<dbReference type="AlphaFoldDB" id="V6TGR3"/>
<evidence type="ECO:0000313" key="2">
    <source>
        <dbReference type="Proteomes" id="UP000018320"/>
    </source>
</evidence>
<reference evidence="1 2" key="2">
    <citation type="journal article" date="2013" name="Genome Biol. Evol.">
        <title>Genome sequencing of Giardia lamblia genotypes A2 and B isolates (DH and GS) and comparative analysis with the genomes of genotypes A1 and E (WB and Pig).</title>
        <authorList>
            <person name="Adam R.D."/>
            <person name="Dahlstrom E.W."/>
            <person name="Martens C.A."/>
            <person name="Bruno D.P."/>
            <person name="Barbian K.D."/>
            <person name="Ricklefs S.M."/>
            <person name="Hernandez M.M."/>
            <person name="Narla N.P."/>
            <person name="Patel R.B."/>
            <person name="Porcella S.F."/>
            <person name="Nash T.E."/>
        </authorList>
    </citation>
    <scope>NUCLEOTIDE SEQUENCE [LARGE SCALE GENOMIC DNA]</scope>
    <source>
        <strain evidence="1 2">DH</strain>
    </source>
</reference>
<dbReference type="VEuPathDB" id="GiardiaDB:GL50581_2404"/>
<dbReference type="Proteomes" id="UP000018320">
    <property type="component" value="Unassembled WGS sequence"/>
</dbReference>
<protein>
    <submittedName>
        <fullName evidence="1">Uncharacterized protein</fullName>
    </submittedName>
</protein>
<evidence type="ECO:0000313" key="1">
    <source>
        <dbReference type="EMBL" id="ESU36120.1"/>
    </source>
</evidence>
<proteinExistence type="predicted"/>